<dbReference type="eggNOG" id="KOG1915">
    <property type="taxonomic scope" value="Eukaryota"/>
</dbReference>
<dbReference type="EMBL" id="KE651166">
    <property type="protein sequence ID" value="EEB05887.2"/>
    <property type="molecule type" value="Genomic_DNA"/>
</dbReference>
<dbReference type="InterPro" id="IPR003107">
    <property type="entry name" value="HAT"/>
</dbReference>
<dbReference type="JaponicusDB" id="SJAG_00911">
    <property type="gene designation" value="cwf4"/>
</dbReference>
<evidence type="ECO:0000256" key="5">
    <source>
        <dbReference type="ARBA" id="ARBA00022737"/>
    </source>
</evidence>
<comment type="similarity">
    <text evidence="2">Belongs to the crooked-neck family.</text>
</comment>
<dbReference type="OMA" id="HIKVWIS"/>
<dbReference type="GO" id="GO:0003682">
    <property type="term" value="F:chromatin binding"/>
    <property type="evidence" value="ECO:0007669"/>
    <property type="project" value="EnsemblFungi"/>
</dbReference>
<dbReference type="GO" id="GO:0003688">
    <property type="term" value="F:DNA replication origin binding"/>
    <property type="evidence" value="ECO:0007669"/>
    <property type="project" value="EnsemblFungi"/>
</dbReference>
<dbReference type="PANTHER" id="PTHR11246">
    <property type="entry name" value="PRE-MRNA SPLICING FACTOR"/>
    <property type="match status" value="1"/>
</dbReference>
<dbReference type="GO" id="GO:0071006">
    <property type="term" value="C:U2-type catalytic step 1 spliceosome"/>
    <property type="evidence" value="ECO:0007669"/>
    <property type="project" value="EnsemblFungi"/>
</dbReference>
<dbReference type="GO" id="GO:0000398">
    <property type="term" value="P:mRNA splicing, via spliceosome"/>
    <property type="evidence" value="ECO:0000318"/>
    <property type="project" value="GO_Central"/>
</dbReference>
<dbReference type="FunFam" id="1.25.40.10:FF:000796">
    <property type="entry name" value="Crooked neck pre-mRNA splicing factor 1"/>
    <property type="match status" value="1"/>
</dbReference>
<sequence length="671" mass="80340">MESGAPRVKNKNPAPIQISAEQLLREAFERQEVAYLPPKQNISDLEELHEYQGRKRKEFEEAIRRNRLAMGTWLRYAQWELDQKEYARARSVFERALDVDVTHIPLWLKYLDSEVKTRNINHARNLFDRAVSLLPRVDKLWYKYVYMEEMLGNISGTRQVFERWMKWEPDELAWMAYIRMERRYDENARARGIFERFLVVHPEPMNWLRWVRFEEDCGNLTNVRNVFSAALDALGLEFIDEKLLVAFAKFETRQKEYERARTIYRYALDRLPRSKARLLYKEYTQFEKQYGDQVGIENVVIEKRRLKYGNILAEQPHDYDTWLDLIKLEESTTEAERIRDVYERAIAQVPAGDKKAWERYIYIWLNYALYEEIDMRDVERCRSVYTNCLKLIPHKKFTFAKVWLAYAYFELRQKNLPVARRTLGRALGTCPKPKLFREYIALEDSLKQFDRCRILYEKWILFDPEACNPWLGYALLEDKLGDVDRARAVFELAVSQPVMETPELLWKAYIDFEFEEYEFAKARQLYYRLLEKAPHVKVWISLANFEIAHMEEDDEQPPSDDKPSPTAILRSRKVFENALQNLKTQQLNEERVLLLEAWKHFEQLHGDASSLQSVVSKMPQVIKKRRKLPDNSFEEYYDYLFPEEGSEKEDKMRKMLELARKWKSGIQNKAA</sequence>
<dbReference type="VEuPathDB" id="FungiDB:SJAG_00911"/>
<keyword evidence="5" id="KW-0677">Repeat</keyword>
<protein>
    <submittedName>
        <fullName evidence="10">Complexed with Cdc5 protein Cwf4</fullName>
    </submittedName>
</protein>
<dbReference type="GO" id="GO:0071014">
    <property type="term" value="C:post-mRNA release spliceosomal complex"/>
    <property type="evidence" value="ECO:0000318"/>
    <property type="project" value="GO_Central"/>
</dbReference>
<dbReference type="AlphaFoldDB" id="B6JWY6"/>
<keyword evidence="12" id="KW-1185">Reference proteome</keyword>
<accession>B6JWY6</accession>
<dbReference type="SUPFAM" id="SSF48452">
    <property type="entry name" value="TPR-like"/>
    <property type="match status" value="2"/>
</dbReference>
<dbReference type="GO" id="GO:0006270">
    <property type="term" value="P:DNA replication initiation"/>
    <property type="evidence" value="ECO:0007669"/>
    <property type="project" value="EnsemblFungi"/>
</dbReference>
<proteinExistence type="inferred from homology"/>
<keyword evidence="4" id="KW-0747">Spliceosome</keyword>
<dbReference type="Proteomes" id="UP000001744">
    <property type="component" value="Unassembled WGS sequence"/>
</dbReference>
<dbReference type="GO" id="GO:0000245">
    <property type="term" value="P:spliceosomal complex assembly"/>
    <property type="evidence" value="ECO:0000318"/>
    <property type="project" value="GO_Central"/>
</dbReference>
<evidence type="ECO:0000256" key="6">
    <source>
        <dbReference type="ARBA" id="ARBA00023187"/>
    </source>
</evidence>
<dbReference type="STRING" id="402676.B6JWY6"/>
<evidence type="ECO:0000259" key="9">
    <source>
        <dbReference type="Pfam" id="PF23233"/>
    </source>
</evidence>
<dbReference type="Gene3D" id="1.25.40.10">
    <property type="entry name" value="Tetratricopeptide repeat domain"/>
    <property type="match status" value="3"/>
</dbReference>
<evidence type="ECO:0000313" key="11">
    <source>
        <dbReference type="JaponicusDB" id="SJAG_00911"/>
    </source>
</evidence>
<dbReference type="GO" id="GO:0071004">
    <property type="term" value="C:U2-type prespliceosome"/>
    <property type="evidence" value="ECO:0007669"/>
    <property type="project" value="EnsemblFungi"/>
</dbReference>
<evidence type="ECO:0000256" key="4">
    <source>
        <dbReference type="ARBA" id="ARBA00022728"/>
    </source>
</evidence>
<evidence type="ECO:0000313" key="10">
    <source>
        <dbReference type="EMBL" id="EEB05887.2"/>
    </source>
</evidence>
<name>B6JWY6_SCHJY</name>
<dbReference type="FunFam" id="1.25.40.10:FF:000048">
    <property type="entry name" value="Cell cycle control protein"/>
    <property type="match status" value="1"/>
</dbReference>
<dbReference type="GO" id="GO:0000785">
    <property type="term" value="C:chromatin"/>
    <property type="evidence" value="ECO:0007669"/>
    <property type="project" value="EnsemblFungi"/>
</dbReference>
<dbReference type="OrthoDB" id="541719at2759"/>
<dbReference type="SMART" id="SM00386">
    <property type="entry name" value="HAT"/>
    <property type="match status" value="14"/>
</dbReference>
<evidence type="ECO:0000256" key="8">
    <source>
        <dbReference type="ARBA" id="ARBA00037040"/>
    </source>
</evidence>
<evidence type="ECO:0000256" key="1">
    <source>
        <dbReference type="ARBA" id="ARBA00004123"/>
    </source>
</evidence>
<evidence type="ECO:0000313" key="12">
    <source>
        <dbReference type="Proteomes" id="UP000001744"/>
    </source>
</evidence>
<dbReference type="FunFam" id="1.25.40.10:FF:000306">
    <property type="entry name" value="Cell cycle control protein cwf4"/>
    <property type="match status" value="1"/>
</dbReference>
<evidence type="ECO:0000256" key="7">
    <source>
        <dbReference type="ARBA" id="ARBA00023242"/>
    </source>
</evidence>
<organism evidence="10 12">
    <name type="scientific">Schizosaccharomyces japonicus (strain yFS275 / FY16936)</name>
    <name type="common">Fission yeast</name>
    <dbReference type="NCBI Taxonomy" id="402676"/>
    <lineage>
        <taxon>Eukaryota</taxon>
        <taxon>Fungi</taxon>
        <taxon>Dikarya</taxon>
        <taxon>Ascomycota</taxon>
        <taxon>Taphrinomycotina</taxon>
        <taxon>Schizosaccharomycetes</taxon>
        <taxon>Schizosaccharomycetales</taxon>
        <taxon>Schizosaccharomycetaceae</taxon>
        <taxon>Schizosaccharomyces</taxon>
    </lineage>
</organism>
<dbReference type="GO" id="GO:0000974">
    <property type="term" value="C:Prp19 complex"/>
    <property type="evidence" value="ECO:0000318"/>
    <property type="project" value="GO_Central"/>
</dbReference>
<comment type="function">
    <text evidence="8">Involved in pre-mRNA splicing and cell cycle progression. Required for the spliceosome assembly and initiation of the DNA replication.</text>
</comment>
<dbReference type="GeneID" id="7052003"/>
<feature type="domain" description="Pre-mRNA-splicing factor Syf1-like N-terminal HAT-repeats" evidence="9">
    <location>
        <begin position="58"/>
        <end position="203"/>
    </location>
</feature>
<gene>
    <name evidence="11" type="primary">cwf4</name>
    <name evidence="10" type="ORF">SJAG_00911</name>
</gene>
<dbReference type="InterPro" id="IPR045075">
    <property type="entry name" value="Syf1-like"/>
</dbReference>
<dbReference type="Pfam" id="PF23233">
    <property type="entry name" value="HAT_Syf1_CNRKL1_N"/>
    <property type="match status" value="2"/>
</dbReference>
<keyword evidence="3" id="KW-0507">mRNA processing</keyword>
<reference evidence="10 12" key="1">
    <citation type="journal article" date="2011" name="Science">
        <title>Comparative functional genomics of the fission yeasts.</title>
        <authorList>
            <person name="Rhind N."/>
            <person name="Chen Z."/>
            <person name="Yassour M."/>
            <person name="Thompson D.A."/>
            <person name="Haas B.J."/>
            <person name="Habib N."/>
            <person name="Wapinski I."/>
            <person name="Roy S."/>
            <person name="Lin M.F."/>
            <person name="Heiman D.I."/>
            <person name="Young S.K."/>
            <person name="Furuya K."/>
            <person name="Guo Y."/>
            <person name="Pidoux A."/>
            <person name="Chen H.M."/>
            <person name="Robbertse B."/>
            <person name="Goldberg J.M."/>
            <person name="Aoki K."/>
            <person name="Bayne E.H."/>
            <person name="Berlin A.M."/>
            <person name="Desjardins C.A."/>
            <person name="Dobbs E."/>
            <person name="Dukaj L."/>
            <person name="Fan L."/>
            <person name="FitzGerald M.G."/>
            <person name="French C."/>
            <person name="Gujja S."/>
            <person name="Hansen K."/>
            <person name="Keifenheim D."/>
            <person name="Levin J.Z."/>
            <person name="Mosher R.A."/>
            <person name="Mueller C.A."/>
            <person name="Pfiffner J."/>
            <person name="Priest M."/>
            <person name="Russ C."/>
            <person name="Smialowska A."/>
            <person name="Swoboda P."/>
            <person name="Sykes S.M."/>
            <person name="Vaughn M."/>
            <person name="Vengrova S."/>
            <person name="Yoder R."/>
            <person name="Zeng Q."/>
            <person name="Allshire R."/>
            <person name="Baulcombe D."/>
            <person name="Birren B.W."/>
            <person name="Brown W."/>
            <person name="Ekwall K."/>
            <person name="Kellis M."/>
            <person name="Leatherwood J."/>
            <person name="Levin H."/>
            <person name="Margalit H."/>
            <person name="Martienssen R."/>
            <person name="Nieduszynski C.A."/>
            <person name="Spatafora J.W."/>
            <person name="Friedman N."/>
            <person name="Dalgaard J.Z."/>
            <person name="Baumann P."/>
            <person name="Niki H."/>
            <person name="Regev A."/>
            <person name="Nusbaum C."/>
        </authorList>
    </citation>
    <scope>NUCLEOTIDE SEQUENCE [LARGE SCALE GENOMIC DNA]</scope>
    <source>
        <strain evidence="12">yFS275 / FY16936</strain>
    </source>
</reference>
<evidence type="ECO:0000256" key="3">
    <source>
        <dbReference type="ARBA" id="ARBA00022664"/>
    </source>
</evidence>
<dbReference type="GO" id="GO:0000354">
    <property type="term" value="P:cis assembly of pre-catalytic spliceosome"/>
    <property type="evidence" value="ECO:0007669"/>
    <property type="project" value="EnsemblFungi"/>
</dbReference>
<feature type="domain" description="Pre-mRNA-splicing factor Syf1-like N-terminal HAT-repeats" evidence="9">
    <location>
        <begin position="307"/>
        <end position="465"/>
    </location>
</feature>
<dbReference type="PANTHER" id="PTHR11246:SF3">
    <property type="entry name" value="CROOKED NECK-LIKE PROTEIN 1"/>
    <property type="match status" value="1"/>
</dbReference>
<comment type="subcellular location">
    <subcellularLocation>
        <location evidence="1">Nucleus</location>
    </subcellularLocation>
</comment>
<dbReference type="InterPro" id="IPR055433">
    <property type="entry name" value="HAT_Syf1-like_N"/>
</dbReference>
<keyword evidence="7" id="KW-0539">Nucleus</keyword>
<dbReference type="GO" id="GO:0071007">
    <property type="term" value="C:U2-type catalytic step 2 spliceosome"/>
    <property type="evidence" value="ECO:0000318"/>
    <property type="project" value="GO_Central"/>
</dbReference>
<evidence type="ECO:0000256" key="2">
    <source>
        <dbReference type="ARBA" id="ARBA00008644"/>
    </source>
</evidence>
<dbReference type="InterPro" id="IPR011990">
    <property type="entry name" value="TPR-like_helical_dom_sf"/>
</dbReference>
<keyword evidence="6" id="KW-0508">mRNA splicing</keyword>
<dbReference type="HOGENOM" id="CLU_011554_1_0_1"/>
<dbReference type="GO" id="GO:0071008">
    <property type="term" value="C:U2-type post-mRNA release spliceosomal complex"/>
    <property type="evidence" value="ECO:0007669"/>
    <property type="project" value="EnsemblFungi"/>
</dbReference>
<dbReference type="RefSeq" id="XP_002172180.2">
    <property type="nucleotide sequence ID" value="XM_002172144.2"/>
</dbReference>